<dbReference type="Proteomes" id="UP000552709">
    <property type="component" value="Unassembled WGS sequence"/>
</dbReference>
<evidence type="ECO:0000256" key="6">
    <source>
        <dbReference type="ARBA" id="ARBA00034617"/>
    </source>
</evidence>
<dbReference type="EMBL" id="JACHFL010000020">
    <property type="protein sequence ID" value="MBB5365663.1"/>
    <property type="molecule type" value="Genomic_DNA"/>
</dbReference>
<dbReference type="Pfam" id="PF00580">
    <property type="entry name" value="UvrD-helicase"/>
    <property type="match status" value="1"/>
</dbReference>
<comment type="catalytic activity">
    <reaction evidence="8">
        <text>ATP + H2O = ADP + phosphate + H(+)</text>
        <dbReference type="Rhea" id="RHEA:13065"/>
        <dbReference type="ChEBI" id="CHEBI:15377"/>
        <dbReference type="ChEBI" id="CHEBI:15378"/>
        <dbReference type="ChEBI" id="CHEBI:30616"/>
        <dbReference type="ChEBI" id="CHEBI:43474"/>
        <dbReference type="ChEBI" id="CHEBI:456216"/>
        <dbReference type="EC" id="5.6.2.4"/>
    </reaction>
</comment>
<dbReference type="InterPro" id="IPR014017">
    <property type="entry name" value="DNA_helicase_UvrD-like_C"/>
</dbReference>
<dbReference type="PANTHER" id="PTHR11070">
    <property type="entry name" value="UVRD / RECB / PCRA DNA HELICASE FAMILY MEMBER"/>
    <property type="match status" value="1"/>
</dbReference>
<dbReference type="RefSeq" id="WP_184137337.1">
    <property type="nucleotide sequence ID" value="NZ_JACHFL010000020.1"/>
</dbReference>
<proteinExistence type="predicted"/>
<dbReference type="PROSITE" id="PS51198">
    <property type="entry name" value="UVRD_HELICASE_ATP_BIND"/>
    <property type="match status" value="1"/>
</dbReference>
<sequence length="692" mass="75822">MNRRAIPPNFTPEQRAFLSCVTTTPAHIFLRATAGAGKTTTLLEAAWQLGQPGVYFAYNKHAVADLQPRLPRQVRARTLHAHGLGLLNSQTVGLELVRDKGRQVAARVLRGPRSPLYAAARAWDIAREEGLLTLTQTDAERLAARSDWRGHSHELQDLIPTMHEAGNRLWADARSADYTDMLWLPVRHGYGHHSLRLALVDEAQDLTPLRQQFVQHLLGLPDTTDAGRLIFVGDSDQSIYLWAGADPAALSRLKAAVGAVELPLSVSFRCPREVVRYARAYSSFIQPAPQAPPGVIEHVSAETATYERGDTVLCRTNAPLIRLALELMTRRVSVSVVGRDLEVRLREALMAALPAHGSFCNDDVTELARAYLAPLDEPLKQRAAEGDRAARQQRTELYDLARCLRYLAWVVSRASGEGTLEGALGLLRALCREDADADVLLASVHRAKGKEWPRVTILYPELMPLAQGDADEERAVQFVAVTRAQQVLRFAYGKEAWAQQDFVKPGELLNAPQPGATRPANQPAQAGRAKTVRKPNVQTAPRIVRPGGADPLFGGDVMLGRETVRERLLALAEEDRALVRVWALTGLQALSGTREAVVAVHEDHLRVYEQAAALARLAQPVGGGRGVPVCVFDSPLARVQFARKIRVGKSMVRLKLGEQDLRFELGSGELVGAVGPLSTFILPRALEGLRAS</sequence>
<dbReference type="InterPro" id="IPR027417">
    <property type="entry name" value="P-loop_NTPase"/>
</dbReference>
<accession>A0A7W8JZF5</accession>
<name>A0A7W8JZF5_9DEIO</name>
<dbReference type="EC" id="5.6.2.4" evidence="7"/>
<dbReference type="Gene3D" id="3.40.50.300">
    <property type="entry name" value="P-loop containing nucleotide triphosphate hydrolases"/>
    <property type="match status" value="2"/>
</dbReference>
<evidence type="ECO:0000256" key="3">
    <source>
        <dbReference type="ARBA" id="ARBA00022806"/>
    </source>
</evidence>
<dbReference type="InterPro" id="IPR014016">
    <property type="entry name" value="UvrD-like_ATP-bd"/>
</dbReference>
<keyword evidence="13" id="KW-1185">Reference proteome</keyword>
<feature type="region of interest" description="Disordered" evidence="10">
    <location>
        <begin position="512"/>
        <end position="534"/>
    </location>
</feature>
<dbReference type="GO" id="GO:0003677">
    <property type="term" value="F:DNA binding"/>
    <property type="evidence" value="ECO:0007669"/>
    <property type="project" value="InterPro"/>
</dbReference>
<evidence type="ECO:0000256" key="8">
    <source>
        <dbReference type="ARBA" id="ARBA00048988"/>
    </source>
</evidence>
<dbReference type="GO" id="GO:0043138">
    <property type="term" value="F:3'-5' DNA helicase activity"/>
    <property type="evidence" value="ECO:0007669"/>
    <property type="project" value="UniProtKB-EC"/>
</dbReference>
<dbReference type="Pfam" id="PF13361">
    <property type="entry name" value="UvrD_C"/>
    <property type="match status" value="1"/>
</dbReference>
<evidence type="ECO:0000256" key="9">
    <source>
        <dbReference type="PROSITE-ProRule" id="PRU00560"/>
    </source>
</evidence>
<gene>
    <name evidence="12" type="ORF">HNQ08_004789</name>
</gene>
<dbReference type="InterPro" id="IPR000212">
    <property type="entry name" value="DNA_helicase_UvrD/REP"/>
</dbReference>
<protein>
    <recommendedName>
        <fullName evidence="7">DNA 3'-5' helicase</fullName>
        <ecNumber evidence="7">5.6.2.4</ecNumber>
    </recommendedName>
</protein>
<comment type="caution">
    <text evidence="12">The sequence shown here is derived from an EMBL/GenBank/DDBJ whole genome shotgun (WGS) entry which is preliminary data.</text>
</comment>
<evidence type="ECO:0000313" key="12">
    <source>
        <dbReference type="EMBL" id="MBB5365663.1"/>
    </source>
</evidence>
<dbReference type="PANTHER" id="PTHR11070:SF2">
    <property type="entry name" value="ATP-DEPENDENT DNA HELICASE SRS2"/>
    <property type="match status" value="1"/>
</dbReference>
<keyword evidence="1 9" id="KW-0547">Nucleotide-binding</keyword>
<keyword evidence="5" id="KW-0413">Isomerase</keyword>
<feature type="binding site" evidence="9">
    <location>
        <begin position="32"/>
        <end position="39"/>
    </location>
    <ligand>
        <name>ATP</name>
        <dbReference type="ChEBI" id="CHEBI:30616"/>
    </ligand>
</feature>
<dbReference type="GO" id="GO:0016787">
    <property type="term" value="F:hydrolase activity"/>
    <property type="evidence" value="ECO:0007669"/>
    <property type="project" value="UniProtKB-UniRule"/>
</dbReference>
<keyword evidence="3 9" id="KW-0347">Helicase</keyword>
<keyword evidence="4 9" id="KW-0067">ATP-binding</keyword>
<evidence type="ECO:0000256" key="1">
    <source>
        <dbReference type="ARBA" id="ARBA00022741"/>
    </source>
</evidence>
<reference evidence="12 13" key="1">
    <citation type="submission" date="2020-08" db="EMBL/GenBank/DDBJ databases">
        <title>Genomic Encyclopedia of Type Strains, Phase IV (KMG-IV): sequencing the most valuable type-strain genomes for metagenomic binning, comparative biology and taxonomic classification.</title>
        <authorList>
            <person name="Goeker M."/>
        </authorList>
    </citation>
    <scope>NUCLEOTIDE SEQUENCE [LARGE SCALE GENOMIC DNA]</scope>
    <source>
        <strain evidence="12 13">DSM 27939</strain>
    </source>
</reference>
<evidence type="ECO:0000256" key="4">
    <source>
        <dbReference type="ARBA" id="ARBA00022840"/>
    </source>
</evidence>
<evidence type="ECO:0000256" key="5">
    <source>
        <dbReference type="ARBA" id="ARBA00023235"/>
    </source>
</evidence>
<dbReference type="GO" id="GO:0005524">
    <property type="term" value="F:ATP binding"/>
    <property type="evidence" value="ECO:0007669"/>
    <property type="project" value="UniProtKB-UniRule"/>
</dbReference>
<evidence type="ECO:0000256" key="7">
    <source>
        <dbReference type="ARBA" id="ARBA00034808"/>
    </source>
</evidence>
<dbReference type="SUPFAM" id="SSF52540">
    <property type="entry name" value="P-loop containing nucleoside triphosphate hydrolases"/>
    <property type="match status" value="1"/>
</dbReference>
<keyword evidence="2 9" id="KW-0378">Hydrolase</keyword>
<evidence type="ECO:0000313" key="13">
    <source>
        <dbReference type="Proteomes" id="UP000552709"/>
    </source>
</evidence>
<dbReference type="Gene3D" id="1.10.486.10">
    <property type="entry name" value="PCRA, domain 4"/>
    <property type="match status" value="1"/>
</dbReference>
<evidence type="ECO:0000256" key="10">
    <source>
        <dbReference type="SAM" id="MobiDB-lite"/>
    </source>
</evidence>
<comment type="catalytic activity">
    <reaction evidence="6">
        <text>Couples ATP hydrolysis with the unwinding of duplex DNA by translocating in the 3'-5' direction.</text>
        <dbReference type="EC" id="5.6.2.4"/>
    </reaction>
</comment>
<dbReference type="AlphaFoldDB" id="A0A7W8JZF5"/>
<organism evidence="12 13">
    <name type="scientific">Deinococcus humi</name>
    <dbReference type="NCBI Taxonomy" id="662880"/>
    <lineage>
        <taxon>Bacteria</taxon>
        <taxon>Thermotogati</taxon>
        <taxon>Deinococcota</taxon>
        <taxon>Deinococci</taxon>
        <taxon>Deinococcales</taxon>
        <taxon>Deinococcaceae</taxon>
        <taxon>Deinococcus</taxon>
    </lineage>
</organism>
<evidence type="ECO:0000256" key="2">
    <source>
        <dbReference type="ARBA" id="ARBA00022801"/>
    </source>
</evidence>
<dbReference type="GO" id="GO:0000725">
    <property type="term" value="P:recombinational repair"/>
    <property type="evidence" value="ECO:0007669"/>
    <property type="project" value="TreeGrafter"/>
</dbReference>
<feature type="domain" description="UvrD-like helicase ATP-binding" evidence="11">
    <location>
        <begin position="11"/>
        <end position="271"/>
    </location>
</feature>
<evidence type="ECO:0000259" key="11">
    <source>
        <dbReference type="PROSITE" id="PS51198"/>
    </source>
</evidence>